<sequence length="241" mass="28141">MPPKTTQTLYVFVMEKAFWFNSWELEGHYTSFHRKDIHPYILKHLPPFELEGKSVFVPLCGKTLDMLYFSHFAQRVVGVEFVEKAVIQFFEENKLTYTQRGRRFESGNITILCCDFFTLTPEDIGSIDIVYDRASLVALPYPMRMRYLQTLERLTPVGALTFLNTLEYAPTMPTPPFSITPDEVSNYFPNYVIDHIESPSLPNHGMVRKFNLEFLIEHGFIMRKLYDSPMHVDAEELVQAF</sequence>
<dbReference type="PANTHER" id="PTHR10259:SF11">
    <property type="entry name" value="THIOPURINE S-METHYLTRANSFERASE"/>
    <property type="match status" value="1"/>
</dbReference>
<evidence type="ECO:0000256" key="6">
    <source>
        <dbReference type="ARBA" id="ARBA00022603"/>
    </source>
</evidence>
<evidence type="ECO:0000256" key="5">
    <source>
        <dbReference type="ARBA" id="ARBA00022490"/>
    </source>
</evidence>
<evidence type="ECO:0000313" key="10">
    <source>
        <dbReference type="Proteomes" id="UP001597469"/>
    </source>
</evidence>
<accession>A0ABW5M2E2</accession>
<keyword evidence="8" id="KW-0949">S-adenosyl-L-methionine</keyword>
<evidence type="ECO:0000256" key="2">
    <source>
        <dbReference type="ARBA" id="ARBA00004496"/>
    </source>
</evidence>
<dbReference type="PROSITE" id="PS51585">
    <property type="entry name" value="SAM_MT_TPMT"/>
    <property type="match status" value="1"/>
</dbReference>
<comment type="caution">
    <text evidence="9">The sequence shown here is derived from an EMBL/GenBank/DDBJ whole genome shotgun (WGS) entry which is preliminary data.</text>
</comment>
<gene>
    <name evidence="9" type="ORF">ACFSUS_11090</name>
</gene>
<name>A0ABW5M2E2_9BACT</name>
<protein>
    <recommendedName>
        <fullName evidence="4">thiopurine S-methyltransferase</fullName>
        <ecNumber evidence="4">2.1.1.67</ecNumber>
    </recommendedName>
</protein>
<keyword evidence="7" id="KW-0808">Transferase</keyword>
<dbReference type="InterPro" id="IPR029063">
    <property type="entry name" value="SAM-dependent_MTases_sf"/>
</dbReference>
<comment type="similarity">
    <text evidence="3">Belongs to the class I-like SAM-binding methyltransferase superfamily. TPMT family.</text>
</comment>
<dbReference type="CDD" id="cd02440">
    <property type="entry name" value="AdoMet_MTases"/>
    <property type="match status" value="1"/>
</dbReference>
<evidence type="ECO:0000256" key="8">
    <source>
        <dbReference type="ARBA" id="ARBA00022691"/>
    </source>
</evidence>
<keyword evidence="6" id="KW-0489">Methyltransferase</keyword>
<dbReference type="Pfam" id="PF05724">
    <property type="entry name" value="TPMT"/>
    <property type="match status" value="1"/>
</dbReference>
<dbReference type="InterPro" id="IPR025835">
    <property type="entry name" value="Thiopurine_S-MeTrfase"/>
</dbReference>
<comment type="catalytic activity">
    <reaction evidence="1">
        <text>S-adenosyl-L-methionine + a thiopurine = S-adenosyl-L-homocysteine + a thiopurine S-methylether.</text>
        <dbReference type="EC" id="2.1.1.67"/>
    </reaction>
</comment>
<comment type="subcellular location">
    <subcellularLocation>
        <location evidence="2">Cytoplasm</location>
    </subcellularLocation>
</comment>
<reference evidence="10" key="1">
    <citation type="journal article" date="2019" name="Int. J. Syst. Evol. Microbiol.">
        <title>The Global Catalogue of Microorganisms (GCM) 10K type strain sequencing project: providing services to taxonomists for standard genome sequencing and annotation.</title>
        <authorList>
            <consortium name="The Broad Institute Genomics Platform"/>
            <consortium name="The Broad Institute Genome Sequencing Center for Infectious Disease"/>
            <person name="Wu L."/>
            <person name="Ma J."/>
        </authorList>
    </citation>
    <scope>NUCLEOTIDE SEQUENCE [LARGE SCALE GENOMIC DNA]</scope>
    <source>
        <strain evidence="10">KCTC 42805</strain>
    </source>
</reference>
<evidence type="ECO:0000256" key="3">
    <source>
        <dbReference type="ARBA" id="ARBA00008145"/>
    </source>
</evidence>
<dbReference type="Proteomes" id="UP001597469">
    <property type="component" value="Unassembled WGS sequence"/>
</dbReference>
<dbReference type="InterPro" id="IPR008854">
    <property type="entry name" value="TPMT"/>
</dbReference>
<dbReference type="HAMAP" id="MF_00812">
    <property type="entry name" value="Thiopur_methtran"/>
    <property type="match status" value="1"/>
</dbReference>
<organism evidence="9 10">
    <name type="scientific">Spirosoma soli</name>
    <dbReference type="NCBI Taxonomy" id="1770529"/>
    <lineage>
        <taxon>Bacteria</taxon>
        <taxon>Pseudomonadati</taxon>
        <taxon>Bacteroidota</taxon>
        <taxon>Cytophagia</taxon>
        <taxon>Cytophagales</taxon>
        <taxon>Cytophagaceae</taxon>
        <taxon>Spirosoma</taxon>
    </lineage>
</organism>
<keyword evidence="10" id="KW-1185">Reference proteome</keyword>
<proteinExistence type="inferred from homology"/>
<evidence type="ECO:0000256" key="4">
    <source>
        <dbReference type="ARBA" id="ARBA00011905"/>
    </source>
</evidence>
<dbReference type="SUPFAM" id="SSF53335">
    <property type="entry name" value="S-adenosyl-L-methionine-dependent methyltransferases"/>
    <property type="match status" value="1"/>
</dbReference>
<evidence type="ECO:0000256" key="7">
    <source>
        <dbReference type="ARBA" id="ARBA00022679"/>
    </source>
</evidence>
<dbReference type="PANTHER" id="PTHR10259">
    <property type="entry name" value="THIOPURINE S-METHYLTRANSFERASE"/>
    <property type="match status" value="1"/>
</dbReference>
<evidence type="ECO:0000313" key="9">
    <source>
        <dbReference type="EMBL" id="MFD2571182.1"/>
    </source>
</evidence>
<dbReference type="EMBL" id="JBHULN010000005">
    <property type="protein sequence ID" value="MFD2571182.1"/>
    <property type="molecule type" value="Genomic_DNA"/>
</dbReference>
<keyword evidence="5" id="KW-0963">Cytoplasm</keyword>
<dbReference type="Gene3D" id="3.40.50.150">
    <property type="entry name" value="Vaccinia Virus protein VP39"/>
    <property type="match status" value="1"/>
</dbReference>
<evidence type="ECO:0000256" key="1">
    <source>
        <dbReference type="ARBA" id="ARBA00000903"/>
    </source>
</evidence>
<dbReference type="EC" id="2.1.1.67" evidence="4"/>